<keyword evidence="1" id="KW-0472">Membrane</keyword>
<name>A0ABP7DJF8_9ACTN</name>
<proteinExistence type="predicted"/>
<organism evidence="2 3">
    <name type="scientific">Microlunatus aurantiacus</name>
    <dbReference type="NCBI Taxonomy" id="446786"/>
    <lineage>
        <taxon>Bacteria</taxon>
        <taxon>Bacillati</taxon>
        <taxon>Actinomycetota</taxon>
        <taxon>Actinomycetes</taxon>
        <taxon>Propionibacteriales</taxon>
        <taxon>Propionibacteriaceae</taxon>
        <taxon>Microlunatus</taxon>
    </lineage>
</organism>
<feature type="transmembrane region" description="Helical" evidence="1">
    <location>
        <begin position="59"/>
        <end position="80"/>
    </location>
</feature>
<evidence type="ECO:0000256" key="1">
    <source>
        <dbReference type="SAM" id="Phobius"/>
    </source>
</evidence>
<keyword evidence="1" id="KW-0812">Transmembrane</keyword>
<dbReference type="EMBL" id="BAAAYX010000009">
    <property type="protein sequence ID" value="GAA3706529.1"/>
    <property type="molecule type" value="Genomic_DNA"/>
</dbReference>
<accession>A0ABP7DJF8</accession>
<dbReference type="RefSeq" id="WP_344812734.1">
    <property type="nucleotide sequence ID" value="NZ_BAAAYX010000009.1"/>
</dbReference>
<sequence length="109" mass="11284">MIIGIVLWVLAAAAVIWFVARAWSPGPLLVTGRGQVARSGVDAVVSLALVRALAPPPGLAVWLWVAAALAVGVGAAGLVLRWRTLPAERRRWTTVGYGAVGLALVVVLA</sequence>
<gene>
    <name evidence="2" type="ORF">GCM10022204_25400</name>
</gene>
<protein>
    <submittedName>
        <fullName evidence="2">Uncharacterized protein</fullName>
    </submittedName>
</protein>
<evidence type="ECO:0000313" key="2">
    <source>
        <dbReference type="EMBL" id="GAA3706529.1"/>
    </source>
</evidence>
<evidence type="ECO:0000313" key="3">
    <source>
        <dbReference type="Proteomes" id="UP001500051"/>
    </source>
</evidence>
<reference evidence="3" key="1">
    <citation type="journal article" date="2019" name="Int. J. Syst. Evol. Microbiol.">
        <title>The Global Catalogue of Microorganisms (GCM) 10K type strain sequencing project: providing services to taxonomists for standard genome sequencing and annotation.</title>
        <authorList>
            <consortium name="The Broad Institute Genomics Platform"/>
            <consortium name="The Broad Institute Genome Sequencing Center for Infectious Disease"/>
            <person name="Wu L."/>
            <person name="Ma J."/>
        </authorList>
    </citation>
    <scope>NUCLEOTIDE SEQUENCE [LARGE SCALE GENOMIC DNA]</scope>
    <source>
        <strain evidence="3">JCM 16548</strain>
    </source>
</reference>
<keyword evidence="1" id="KW-1133">Transmembrane helix</keyword>
<comment type="caution">
    <text evidence="2">The sequence shown here is derived from an EMBL/GenBank/DDBJ whole genome shotgun (WGS) entry which is preliminary data.</text>
</comment>
<keyword evidence="3" id="KW-1185">Reference proteome</keyword>
<dbReference type="Proteomes" id="UP001500051">
    <property type="component" value="Unassembled WGS sequence"/>
</dbReference>